<organism evidence="5 6">
    <name type="scientific">Oceanibaculum pacificum</name>
    <dbReference type="NCBI Taxonomy" id="580166"/>
    <lineage>
        <taxon>Bacteria</taxon>
        <taxon>Pseudomonadati</taxon>
        <taxon>Pseudomonadota</taxon>
        <taxon>Alphaproteobacteria</taxon>
        <taxon>Rhodospirillales</taxon>
        <taxon>Oceanibaculaceae</taxon>
        <taxon>Oceanibaculum</taxon>
    </lineage>
</organism>
<dbReference type="PANTHER" id="PTHR30483:SF6">
    <property type="entry name" value="PERIPLASMIC BINDING PROTEIN OF ABC TRANSPORTER FOR NATURAL AMINO ACIDS"/>
    <property type="match status" value="1"/>
</dbReference>
<dbReference type="InterPro" id="IPR028082">
    <property type="entry name" value="Peripla_BP_I"/>
</dbReference>
<reference evidence="5 6" key="1">
    <citation type="submission" date="2015-12" db="EMBL/GenBank/DDBJ databases">
        <title>Genome sequence of Oceanibaculum pacificum MCCC 1A02656.</title>
        <authorList>
            <person name="Lu L."/>
            <person name="Lai Q."/>
            <person name="Shao Z."/>
            <person name="Qian P."/>
        </authorList>
    </citation>
    <scope>NUCLEOTIDE SEQUENCE [LARGE SCALE GENOMIC DNA]</scope>
    <source>
        <strain evidence="5 6">MCCC 1A02656</strain>
    </source>
</reference>
<keyword evidence="2" id="KW-0732">Signal</keyword>
<keyword evidence="6" id="KW-1185">Reference proteome</keyword>
<evidence type="ECO:0000256" key="3">
    <source>
        <dbReference type="ARBA" id="ARBA00022970"/>
    </source>
</evidence>
<proteinExistence type="inferred from homology"/>
<evidence type="ECO:0000256" key="1">
    <source>
        <dbReference type="ARBA" id="ARBA00010062"/>
    </source>
</evidence>
<dbReference type="AlphaFoldDB" id="A0A154WGW8"/>
<gene>
    <name evidence="5" type="ORF">AUP43_00120</name>
</gene>
<name>A0A154WGW8_9PROT</name>
<evidence type="ECO:0000259" key="4">
    <source>
        <dbReference type="Pfam" id="PF13458"/>
    </source>
</evidence>
<evidence type="ECO:0000313" key="6">
    <source>
        <dbReference type="Proteomes" id="UP000076400"/>
    </source>
</evidence>
<comment type="similarity">
    <text evidence="1">Belongs to the leucine-binding protein family.</text>
</comment>
<evidence type="ECO:0000256" key="2">
    <source>
        <dbReference type="ARBA" id="ARBA00022729"/>
    </source>
</evidence>
<dbReference type="InterPro" id="IPR028081">
    <property type="entry name" value="Leu-bd"/>
</dbReference>
<comment type="caution">
    <text evidence="5">The sequence shown here is derived from an EMBL/GenBank/DDBJ whole genome shotgun (WGS) entry which is preliminary data.</text>
</comment>
<dbReference type="Gene3D" id="3.40.50.2300">
    <property type="match status" value="2"/>
</dbReference>
<dbReference type="STRING" id="580166.AUP43_00120"/>
<dbReference type="Proteomes" id="UP000076400">
    <property type="component" value="Unassembled WGS sequence"/>
</dbReference>
<dbReference type="SUPFAM" id="SSF53822">
    <property type="entry name" value="Periplasmic binding protein-like I"/>
    <property type="match status" value="1"/>
</dbReference>
<sequence length="370" mass="38803">MLLPPPEIIAEALKDDKIRVALLVPLSGSEERIGRALQNAAELALFDTADQNFVLRPYDSGGGGDSARAEAAVQAAVADGADMILGPLFGASTTAIAPYARAAQVPVLSFSNDEAVAGDGVYVLGFLPRDQVRRVVNYAEVNGLTRFAAFVPSTPYGRSVASALQSATGEAGVQAVKISYYDPSTPDLTPSVKEFTEHDRRARQQPPGEVPFQAILLPDGAERLRAIGPMLAYYDVDSSNVRLLGTSIWEAGDVTTEPTLVGGWYAAPGPDERAAFDQRYRAAFGSAPPAIAGLAYDATALAAALARDPAAGGFTPARLTANDGFAGVNGIFRLRADGLNERGLAVYEVGSGEKRVIDPAPQSFAPPLIN</sequence>
<keyword evidence="3" id="KW-0029">Amino-acid transport</keyword>
<accession>A0A154WGW8</accession>
<dbReference type="CDD" id="cd06339">
    <property type="entry name" value="PBP1_YraM_LppC_lipoprotein-like"/>
    <property type="match status" value="1"/>
</dbReference>
<keyword evidence="3" id="KW-0813">Transport</keyword>
<feature type="domain" description="Leucine-binding protein" evidence="4">
    <location>
        <begin position="17"/>
        <end position="352"/>
    </location>
</feature>
<evidence type="ECO:0000313" key="5">
    <source>
        <dbReference type="EMBL" id="KZD12783.1"/>
    </source>
</evidence>
<dbReference type="EMBL" id="LPXN01000001">
    <property type="protein sequence ID" value="KZD12783.1"/>
    <property type="molecule type" value="Genomic_DNA"/>
</dbReference>
<dbReference type="GO" id="GO:0006865">
    <property type="term" value="P:amino acid transport"/>
    <property type="evidence" value="ECO:0007669"/>
    <property type="project" value="UniProtKB-KW"/>
</dbReference>
<protein>
    <recommendedName>
        <fullName evidence="4">Leucine-binding protein domain-containing protein</fullName>
    </recommendedName>
</protein>
<dbReference type="PANTHER" id="PTHR30483">
    <property type="entry name" value="LEUCINE-SPECIFIC-BINDING PROTEIN"/>
    <property type="match status" value="1"/>
</dbReference>
<dbReference type="Pfam" id="PF13458">
    <property type="entry name" value="Peripla_BP_6"/>
    <property type="match status" value="1"/>
</dbReference>
<dbReference type="InterPro" id="IPR051010">
    <property type="entry name" value="BCAA_transport"/>
</dbReference>